<evidence type="ECO:0008006" key="4">
    <source>
        <dbReference type="Google" id="ProtNLM"/>
    </source>
</evidence>
<keyword evidence="3" id="KW-1185">Reference proteome</keyword>
<feature type="region of interest" description="Disordered" evidence="1">
    <location>
        <begin position="1"/>
        <end position="92"/>
    </location>
</feature>
<feature type="compositionally biased region" description="Polar residues" evidence="1">
    <location>
        <begin position="759"/>
        <end position="789"/>
    </location>
</feature>
<feature type="region of interest" description="Disordered" evidence="1">
    <location>
        <begin position="848"/>
        <end position="923"/>
    </location>
</feature>
<feature type="compositionally biased region" description="Polar residues" evidence="1">
    <location>
        <begin position="875"/>
        <end position="894"/>
    </location>
</feature>
<feature type="compositionally biased region" description="Low complexity" evidence="1">
    <location>
        <begin position="914"/>
        <end position="923"/>
    </location>
</feature>
<feature type="region of interest" description="Disordered" evidence="1">
    <location>
        <begin position="1026"/>
        <end position="1067"/>
    </location>
</feature>
<dbReference type="Proteomes" id="UP000306050">
    <property type="component" value="Chromosome SGRAM_22"/>
</dbReference>
<feature type="compositionally biased region" description="Polar residues" evidence="1">
    <location>
        <begin position="848"/>
        <end position="863"/>
    </location>
</feature>
<feature type="compositionally biased region" description="Polar residues" evidence="1">
    <location>
        <begin position="904"/>
        <end position="913"/>
    </location>
</feature>
<dbReference type="AlphaFoldDB" id="A0A4V6ETX6"/>
<evidence type="ECO:0000256" key="1">
    <source>
        <dbReference type="SAM" id="MobiDB-lite"/>
    </source>
</evidence>
<feature type="compositionally biased region" description="Low complexity" evidence="1">
    <location>
        <begin position="1028"/>
        <end position="1061"/>
    </location>
</feature>
<feature type="region of interest" description="Disordered" evidence="1">
    <location>
        <begin position="750"/>
        <end position="789"/>
    </location>
</feature>
<feature type="compositionally biased region" description="Low complexity" evidence="1">
    <location>
        <begin position="71"/>
        <end position="92"/>
    </location>
</feature>
<dbReference type="OrthoDB" id="5069333at2759"/>
<accession>A0A4V6ETX6</accession>
<dbReference type="EMBL" id="SRRM01000014">
    <property type="protein sequence ID" value="TKY87079.1"/>
    <property type="molecule type" value="Genomic_DNA"/>
</dbReference>
<feature type="compositionally biased region" description="Polar residues" evidence="1">
    <location>
        <begin position="57"/>
        <end position="67"/>
    </location>
</feature>
<dbReference type="GeneID" id="40726651"/>
<reference evidence="2 3" key="1">
    <citation type="submission" date="2019-05" db="EMBL/GenBank/DDBJ databases">
        <title>Sporisorium graminicola CBS 10092 draft sequencing and annotation.</title>
        <authorList>
            <person name="Solano-Gonzalez S."/>
            <person name="Caddick M.X."/>
            <person name="Darby A."/>
        </authorList>
    </citation>
    <scope>NUCLEOTIDE SEQUENCE [LARGE SCALE GENOMIC DNA]</scope>
    <source>
        <strain evidence="2 3">CBS 10092</strain>
    </source>
</reference>
<dbReference type="KEGG" id="sgra:EX895_003756"/>
<name>A0A4V6ETX6_9BASI</name>
<evidence type="ECO:0000313" key="2">
    <source>
        <dbReference type="EMBL" id="TKY87079.1"/>
    </source>
</evidence>
<sequence length="1067" mass="115321">MAESSGAASKRSYNSSIEHLGKSLDSKRARRRHSTDASSDAGIHRATENQHGGRFSYHSTTVTSQIDTPRAASQPTSPSSLSSSGTSRRSSIAGAGATIQSVLERTFDAAFGEDAGFLAQIPHGSTFVSFVRQALHAGRIQPSAPFLDCQPSQYGTLFPLLAQELLEMTLPHFSRLPAERDIHFAAPTFYIRGIANDTSQTFEALSPDDGKEPQFCEPSTAAASEMDNPTSTSCSELPERYDVALCIQLIEIWFQQHPCSVILSKTALLQGCRQCTVDPELLAIILADAVLMCDDQSHGESALLAAISERILLARRIDERIPNLVTAQVCFLIAWRSFGRLEIRRATVFFAYSFHLVHLVVQVRGLQSHPESLEAEVEQELLLSLYWLLISLTLWAFYQSGFRADGFSKTILNLPFPPAGDSSSAVIHRDRAANNILSIKKQSVWAAGLVAIANVSIDSSVASISSMMYQLLPQTEEQQAAAAAAPTLSWLTQSLHQLHHLSQRSWSRRHLTEKIGEILQHSYQQALKSQSAEAWSQPHVLATLATIRIHITFAPVEDASVPDIDTPQKYKNLVQCIRDLCALTQMLDDSQSGAMSRVKHTLLGHELDRHSPFLVLNMLGLDACARGLRALVDRLRTYVRFKKTHTIPLQEPQPSSAPSLARDQRHATLVEEAQFVWSHLDEIASLIDAYQRVLMLPCAASVRRSVSLIESTKVLKMEVDNMVKMQQDVLLSRTGSSSCENALSDGVVHPGDYLGGSSEGSQYQGKRASIASTGADQPSRRASTSSGTVLDSHMPLQQHESSGDAASLDNPCAGQALAKGFSGKHYGTNQQKSLLSFLSNLGYRETASESTASDQNVELNPSSPRWDLAVPTPAQLDSSSNEHVARASQPSAGNTYIGYDGQSRHASTAHTEQSTASGANAAGNEAATPLPWLSSSFMASLTQVPDCSTYSTNEPDRCESSNALSGSVQTTSPCFSGAAASPGSFLDQLFSLSIPCGSNPGEATTLPPLLGWNTCVWTQNTGGGCGESSRLTSPRSSTFPSTSANVSATSSYRDRTTTSTSEGSTKR</sequence>
<proteinExistence type="predicted"/>
<comment type="caution">
    <text evidence="2">The sequence shown here is derived from an EMBL/GenBank/DDBJ whole genome shotgun (WGS) entry which is preliminary data.</text>
</comment>
<protein>
    <recommendedName>
        <fullName evidence="4">Transcription factor domain-containing protein</fullName>
    </recommendedName>
</protein>
<dbReference type="RefSeq" id="XP_029739064.1">
    <property type="nucleotide sequence ID" value="XM_029884354.1"/>
</dbReference>
<evidence type="ECO:0000313" key="3">
    <source>
        <dbReference type="Proteomes" id="UP000306050"/>
    </source>
</evidence>
<gene>
    <name evidence="2" type="ORF">EX895_003756</name>
</gene>
<organism evidence="2 3">
    <name type="scientific">Sporisorium graminicola</name>
    <dbReference type="NCBI Taxonomy" id="280036"/>
    <lineage>
        <taxon>Eukaryota</taxon>
        <taxon>Fungi</taxon>
        <taxon>Dikarya</taxon>
        <taxon>Basidiomycota</taxon>
        <taxon>Ustilaginomycotina</taxon>
        <taxon>Ustilaginomycetes</taxon>
        <taxon>Ustilaginales</taxon>
        <taxon>Ustilaginaceae</taxon>
        <taxon>Sporisorium</taxon>
    </lineage>
</organism>